<feature type="compositionally biased region" description="Acidic residues" evidence="1">
    <location>
        <begin position="155"/>
        <end position="168"/>
    </location>
</feature>
<evidence type="ECO:0000256" key="1">
    <source>
        <dbReference type="SAM" id="MobiDB-lite"/>
    </source>
</evidence>
<organism evidence="2 3">
    <name type="scientific">Tribonema minus</name>
    <dbReference type="NCBI Taxonomy" id="303371"/>
    <lineage>
        <taxon>Eukaryota</taxon>
        <taxon>Sar</taxon>
        <taxon>Stramenopiles</taxon>
        <taxon>Ochrophyta</taxon>
        <taxon>PX clade</taxon>
        <taxon>Xanthophyceae</taxon>
        <taxon>Tribonematales</taxon>
        <taxon>Tribonemataceae</taxon>
        <taxon>Tribonema</taxon>
    </lineage>
</organism>
<keyword evidence="3" id="KW-1185">Reference proteome</keyword>
<dbReference type="EMBL" id="JAFCMP010000445">
    <property type="protein sequence ID" value="KAG5179790.1"/>
    <property type="molecule type" value="Genomic_DNA"/>
</dbReference>
<accession>A0A835YQY9</accession>
<comment type="caution">
    <text evidence="2">The sequence shown here is derived from an EMBL/GenBank/DDBJ whole genome shotgun (WGS) entry which is preliminary data.</text>
</comment>
<dbReference type="InterPro" id="IPR043872">
    <property type="entry name" value="DUF5832"/>
</dbReference>
<dbReference type="Proteomes" id="UP000664859">
    <property type="component" value="Unassembled WGS sequence"/>
</dbReference>
<proteinExistence type="predicted"/>
<protein>
    <submittedName>
        <fullName evidence="2">Uncharacterized protein</fullName>
    </submittedName>
</protein>
<feature type="region of interest" description="Disordered" evidence="1">
    <location>
        <begin position="145"/>
        <end position="175"/>
    </location>
</feature>
<dbReference type="AlphaFoldDB" id="A0A835YQY9"/>
<gene>
    <name evidence="2" type="ORF">JKP88DRAFT_158138</name>
</gene>
<sequence length="175" mass="19903">MNSRKPVPHHLTDSSQRYCVMTVVAPSGTNQKAKELLIRVHGCRESLAEANRWAKSLRNENNFFDVYTLKTNEWAPLPPRIDEIDNVNFTDGRVQAVFDSHREHQKGEKKEMMQRLAQAHEEKTQRAALKASEEFGKIAEEVAQEDAAAQKEDAVVEEEEVAPEDEGVEESKTDE</sequence>
<name>A0A835YQY9_9STRA</name>
<evidence type="ECO:0000313" key="3">
    <source>
        <dbReference type="Proteomes" id="UP000664859"/>
    </source>
</evidence>
<evidence type="ECO:0000313" key="2">
    <source>
        <dbReference type="EMBL" id="KAG5179790.1"/>
    </source>
</evidence>
<reference evidence="2" key="1">
    <citation type="submission" date="2021-02" db="EMBL/GenBank/DDBJ databases">
        <title>First Annotated Genome of the Yellow-green Alga Tribonema minus.</title>
        <authorList>
            <person name="Mahan K.M."/>
        </authorList>
    </citation>
    <scope>NUCLEOTIDE SEQUENCE</scope>
    <source>
        <strain evidence="2">UTEX B ZZ1240</strain>
    </source>
</reference>
<dbReference type="Pfam" id="PF19150">
    <property type="entry name" value="DUF5832"/>
    <property type="match status" value="1"/>
</dbReference>